<keyword evidence="3" id="KW-0175">Coiled coil</keyword>
<sequence>MNCGVCGDCPSYAKKFYCPSCASILVLGDRISLAKSLTEIANLSRSLSDRLSADTKYEPYNDQSSPDAKKIANSALLRTRIHVLRQNLDSLRRHSASVKADTRHIQDQCKSITSSNSAARKRLDALNSLLRSRFSQQKDLIVAACDETRTSVAATQEAILQLRLKYCRDLTSLFGIRKRKRKSKRNAESNIVKDDNGTKTTVDVGNGLDIGDVKAQYDVIIGFSVIPDLGNLPHYGQATINVALERVAYFCMLMAYCLDIRLPFEIMLPQRSHSYVRLGHLPSNTKHSIFINSSISKLAHEQPTAFSDHARGFAMLACCLGVLARHRGITIESVEQVARINVTIANICKSDIVVSTTKDMSDTNPTHECEDPLDLDVVHEYIVSQTYSELSSGSNEWSIIDKDVDVNS</sequence>
<dbReference type="GO" id="GO:0032991">
    <property type="term" value="C:protein-containing complex"/>
    <property type="evidence" value="ECO:0007669"/>
    <property type="project" value="UniProtKB-ARBA"/>
</dbReference>
<reference evidence="4" key="2">
    <citation type="submission" date="2014-06" db="EMBL/GenBank/DDBJ databases">
        <title>The complete genome of Blastobotrys (Arxula) adeninivorans LS3 - a yeast of biotechnological interest.</title>
        <authorList>
            <person name="Kunze G."/>
            <person name="Gaillardin C."/>
            <person name="Czernicka M."/>
            <person name="Durrens P."/>
            <person name="Martin T."/>
            <person name="Boer E."/>
            <person name="Gabaldon T."/>
            <person name="Cruz J."/>
            <person name="Talla E."/>
            <person name="Marck C."/>
            <person name="Goffeau A."/>
            <person name="Barbe V."/>
            <person name="Baret P."/>
            <person name="Baronian K."/>
            <person name="Beier S."/>
            <person name="Bleykasten C."/>
            <person name="Bode R."/>
            <person name="Casaregola S."/>
            <person name="Despons L."/>
            <person name="Fairhead C."/>
            <person name="Giersberg M."/>
            <person name="Gierski P."/>
            <person name="Hahnel U."/>
            <person name="Hartmann A."/>
            <person name="Jankowska D."/>
            <person name="Jubin C."/>
            <person name="Jung P."/>
            <person name="Lafontaine I."/>
            <person name="Leh-Louis V."/>
            <person name="Lemaire M."/>
            <person name="Marcet-Houben M."/>
            <person name="Mascher M."/>
            <person name="Morel G."/>
            <person name="Richard G.-F."/>
            <person name="Riechen J."/>
            <person name="Sacerdot C."/>
            <person name="Sarkar A."/>
            <person name="Savel G."/>
            <person name="Schacherer J."/>
            <person name="Sherman D."/>
            <person name="Straub M.-L."/>
            <person name="Stein N."/>
            <person name="Thierry A."/>
            <person name="Trautwein-Schult A."/>
            <person name="Westhof E."/>
            <person name="Worch S."/>
            <person name="Dujon B."/>
            <person name="Souciet J.-L."/>
            <person name="Wincker P."/>
            <person name="Scholz U."/>
            <person name="Neuveglise N."/>
        </authorList>
    </citation>
    <scope>NUCLEOTIDE SEQUENCE</scope>
    <source>
        <strain evidence="4">LS3</strain>
    </source>
</reference>
<name>A0A060T4R2_BLAAD</name>
<gene>
    <name evidence="4" type="ORF">GNLVRS02_ARAD1C43230g</name>
</gene>
<evidence type="ECO:0000313" key="4">
    <source>
        <dbReference type="EMBL" id="CDP35779.1"/>
    </source>
</evidence>
<accession>A0A060T4R2</accession>
<evidence type="ECO:0000256" key="1">
    <source>
        <dbReference type="ARBA" id="ARBA00009574"/>
    </source>
</evidence>
<dbReference type="EMBL" id="HG937693">
    <property type="protein sequence ID" value="CDP35779.1"/>
    <property type="molecule type" value="Genomic_DNA"/>
</dbReference>
<dbReference type="AlphaFoldDB" id="A0A060T4R2"/>
<dbReference type="InterPro" id="IPR018791">
    <property type="entry name" value="UV_resistance/autophagy_Atg14"/>
</dbReference>
<protein>
    <recommendedName>
        <fullName evidence="2">Autophagy-related protein 14</fullName>
    </recommendedName>
</protein>
<dbReference type="GO" id="GO:0005737">
    <property type="term" value="C:cytoplasm"/>
    <property type="evidence" value="ECO:0007669"/>
    <property type="project" value="UniProtKB-ARBA"/>
</dbReference>
<dbReference type="PhylomeDB" id="A0A060T4R2"/>
<evidence type="ECO:0000256" key="2">
    <source>
        <dbReference type="ARBA" id="ARBA00013807"/>
    </source>
</evidence>
<organism evidence="4">
    <name type="scientific">Blastobotrys adeninivorans</name>
    <name type="common">Yeast</name>
    <name type="synonym">Arxula adeninivorans</name>
    <dbReference type="NCBI Taxonomy" id="409370"/>
    <lineage>
        <taxon>Eukaryota</taxon>
        <taxon>Fungi</taxon>
        <taxon>Dikarya</taxon>
        <taxon>Ascomycota</taxon>
        <taxon>Saccharomycotina</taxon>
        <taxon>Dipodascomycetes</taxon>
        <taxon>Dipodascales</taxon>
        <taxon>Trichomonascaceae</taxon>
        <taxon>Blastobotrys</taxon>
    </lineage>
</organism>
<comment type="similarity">
    <text evidence="1">Belongs to the ATG14 family.</text>
</comment>
<evidence type="ECO:0000256" key="3">
    <source>
        <dbReference type="ARBA" id="ARBA00023054"/>
    </source>
</evidence>
<reference evidence="4" key="1">
    <citation type="submission" date="2014-02" db="EMBL/GenBank/DDBJ databases">
        <authorList>
            <person name="Genoscope - CEA"/>
        </authorList>
    </citation>
    <scope>NUCLEOTIDE SEQUENCE</scope>
    <source>
        <strain evidence="4">LS3</strain>
    </source>
</reference>
<dbReference type="Pfam" id="PF10186">
    <property type="entry name" value="ATG14"/>
    <property type="match status" value="1"/>
</dbReference>
<proteinExistence type="inferred from homology"/>